<dbReference type="SUPFAM" id="SSF49464">
    <property type="entry name" value="Carboxypeptidase regulatory domain-like"/>
    <property type="match status" value="1"/>
</dbReference>
<dbReference type="SUPFAM" id="SSF50969">
    <property type="entry name" value="YVTN repeat-like/Quinoprotein amine dehydrogenase"/>
    <property type="match status" value="1"/>
</dbReference>
<name>A0A4R4A4W5_MARGR</name>
<dbReference type="AlphaFoldDB" id="A0A4R4A4W5"/>
<evidence type="ECO:0000313" key="1">
    <source>
        <dbReference type="EMBL" id="TCW32696.1"/>
    </source>
</evidence>
<dbReference type="PANTHER" id="PTHR47197:SF3">
    <property type="entry name" value="DIHYDRO-HEME D1 DEHYDROGENASE"/>
    <property type="match status" value="1"/>
</dbReference>
<dbReference type="InterPro" id="IPR015943">
    <property type="entry name" value="WD40/YVTN_repeat-like_dom_sf"/>
</dbReference>
<dbReference type="InterPro" id="IPR011044">
    <property type="entry name" value="Quino_amine_DH_bsu"/>
</dbReference>
<accession>A0A4R4A4W5</accession>
<dbReference type="InterPro" id="IPR051200">
    <property type="entry name" value="Host-pathogen_enzymatic-act"/>
</dbReference>
<dbReference type="EMBL" id="SMDC01000017">
    <property type="protein sequence ID" value="TCW32696.1"/>
    <property type="molecule type" value="Genomic_DNA"/>
</dbReference>
<evidence type="ECO:0000313" key="2">
    <source>
        <dbReference type="Proteomes" id="UP000295247"/>
    </source>
</evidence>
<sequence length="470" mass="48783">MTDYFLAVGSSDDTLRTLEGPTFDVATTRFASGGDVNAVAFSPDGRYLAVGHHSSPYLTVMRTADWAVVQVPSISGRGKGVAWSPDGAYLAVAHMYSPHLTVISAVDWEVAAAPAVAGNAMDCAWSPDGAYLAVAHLQGDNLTVINAADWSVVPGPSAPGYGRGVAWSPDGAYLAVAHDGSPNIQILRAADWLPISGALGSVAPVMDCAWSPDGAYLAVAHNSNPRLIVLSVADWSTVSTPSIPYTTNSVAWSPDGAYLAAAHLGAPYLTVINAADWSVVPGTATVGAPGTATAWLPDINRPTRHGILYDHDGNPLSLPVQLLRRPAWARSQVVTPDPVSGAFTVRGFAPGDYHLLIPDTRPGATDDRLLRITLDEATGALAPLAVHMPYAGALATINGNATKAIGGAAVDDVIVRAWGSHGHVIDVVPAPSGDWSAEVPPGTYDITYRSAGCQPVCHGPYTIAAPEEQG</sequence>
<dbReference type="Proteomes" id="UP000295247">
    <property type="component" value="Unassembled WGS sequence"/>
</dbReference>
<protein>
    <submittedName>
        <fullName evidence="1">WD domain G-beta repeat uncharacterized protein</fullName>
    </submittedName>
</protein>
<proteinExistence type="predicted"/>
<dbReference type="Gene3D" id="2.130.10.10">
    <property type="entry name" value="YVTN repeat-like/Quinoprotein amine dehydrogenase"/>
    <property type="match status" value="2"/>
</dbReference>
<dbReference type="PANTHER" id="PTHR47197">
    <property type="entry name" value="PROTEIN NIRF"/>
    <property type="match status" value="1"/>
</dbReference>
<comment type="caution">
    <text evidence="1">The sequence shown here is derived from an EMBL/GenBank/DDBJ whole genome shotgun (WGS) entry which is preliminary data.</text>
</comment>
<dbReference type="Pfam" id="PF00400">
    <property type="entry name" value="WD40"/>
    <property type="match status" value="2"/>
</dbReference>
<dbReference type="InterPro" id="IPR008969">
    <property type="entry name" value="CarboxyPept-like_regulatory"/>
</dbReference>
<dbReference type="InterPro" id="IPR001680">
    <property type="entry name" value="WD40_rpt"/>
</dbReference>
<gene>
    <name evidence="1" type="ORF">EDC29_11762</name>
</gene>
<organism evidence="1 2">
    <name type="scientific">Marichromatium gracile</name>
    <name type="common">Chromatium gracile</name>
    <dbReference type="NCBI Taxonomy" id="1048"/>
    <lineage>
        <taxon>Bacteria</taxon>
        <taxon>Pseudomonadati</taxon>
        <taxon>Pseudomonadota</taxon>
        <taxon>Gammaproteobacteria</taxon>
        <taxon>Chromatiales</taxon>
        <taxon>Chromatiaceae</taxon>
        <taxon>Marichromatium</taxon>
    </lineage>
</organism>
<reference evidence="1 2" key="1">
    <citation type="submission" date="2019-03" db="EMBL/GenBank/DDBJ databases">
        <title>Genomic Encyclopedia of Type Strains, Phase IV (KMG-IV): sequencing the most valuable type-strain genomes for metagenomic binning, comparative biology and taxonomic classification.</title>
        <authorList>
            <person name="Goeker M."/>
        </authorList>
    </citation>
    <scope>NUCLEOTIDE SEQUENCE [LARGE SCALE GENOMIC DNA]</scope>
    <source>
        <strain evidence="1 2">DSM 203</strain>
    </source>
</reference>